<comment type="caution">
    <text evidence="1">The sequence shown here is derived from an EMBL/GenBank/DDBJ whole genome shotgun (WGS) entry which is preliminary data.</text>
</comment>
<accession>A0A9D4HDM0</accession>
<sequence>MLPPKVSLAESVCPSDVHKLAVYIKLILQEILKYLRSVLTIIFDKTSEYEVIPPCSSFHVD</sequence>
<proteinExistence type="predicted"/>
<reference evidence="1" key="1">
    <citation type="journal article" date="2019" name="bioRxiv">
        <title>The Genome of the Zebra Mussel, Dreissena polymorpha: A Resource for Invasive Species Research.</title>
        <authorList>
            <person name="McCartney M.A."/>
            <person name="Auch B."/>
            <person name="Kono T."/>
            <person name="Mallez S."/>
            <person name="Zhang Y."/>
            <person name="Obille A."/>
            <person name="Becker A."/>
            <person name="Abrahante J.E."/>
            <person name="Garbe J."/>
            <person name="Badalamenti J.P."/>
            <person name="Herman A."/>
            <person name="Mangelson H."/>
            <person name="Liachko I."/>
            <person name="Sullivan S."/>
            <person name="Sone E.D."/>
            <person name="Koren S."/>
            <person name="Silverstein K.A.T."/>
            <person name="Beckman K.B."/>
            <person name="Gohl D.M."/>
        </authorList>
    </citation>
    <scope>NUCLEOTIDE SEQUENCE</scope>
    <source>
        <strain evidence="1">Duluth1</strain>
        <tissue evidence="1">Whole animal</tissue>
    </source>
</reference>
<keyword evidence="2" id="KW-1185">Reference proteome</keyword>
<reference evidence="1" key="2">
    <citation type="submission" date="2020-11" db="EMBL/GenBank/DDBJ databases">
        <authorList>
            <person name="McCartney M.A."/>
            <person name="Auch B."/>
            <person name="Kono T."/>
            <person name="Mallez S."/>
            <person name="Becker A."/>
            <person name="Gohl D.M."/>
            <person name="Silverstein K.A.T."/>
            <person name="Koren S."/>
            <person name="Bechman K.B."/>
            <person name="Herman A."/>
            <person name="Abrahante J.E."/>
            <person name="Garbe J."/>
        </authorList>
    </citation>
    <scope>NUCLEOTIDE SEQUENCE</scope>
    <source>
        <strain evidence="1">Duluth1</strain>
        <tissue evidence="1">Whole animal</tissue>
    </source>
</reference>
<protein>
    <submittedName>
        <fullName evidence="1">Uncharacterized protein</fullName>
    </submittedName>
</protein>
<gene>
    <name evidence="1" type="ORF">DPMN_058409</name>
</gene>
<evidence type="ECO:0000313" key="2">
    <source>
        <dbReference type="Proteomes" id="UP000828390"/>
    </source>
</evidence>
<name>A0A9D4HDM0_DREPO</name>
<dbReference type="AlphaFoldDB" id="A0A9D4HDM0"/>
<organism evidence="1 2">
    <name type="scientific">Dreissena polymorpha</name>
    <name type="common">Zebra mussel</name>
    <name type="synonym">Mytilus polymorpha</name>
    <dbReference type="NCBI Taxonomy" id="45954"/>
    <lineage>
        <taxon>Eukaryota</taxon>
        <taxon>Metazoa</taxon>
        <taxon>Spiralia</taxon>
        <taxon>Lophotrochozoa</taxon>
        <taxon>Mollusca</taxon>
        <taxon>Bivalvia</taxon>
        <taxon>Autobranchia</taxon>
        <taxon>Heteroconchia</taxon>
        <taxon>Euheterodonta</taxon>
        <taxon>Imparidentia</taxon>
        <taxon>Neoheterodontei</taxon>
        <taxon>Myida</taxon>
        <taxon>Dreissenoidea</taxon>
        <taxon>Dreissenidae</taxon>
        <taxon>Dreissena</taxon>
    </lineage>
</organism>
<evidence type="ECO:0000313" key="1">
    <source>
        <dbReference type="EMBL" id="KAH3715697.1"/>
    </source>
</evidence>
<dbReference type="Proteomes" id="UP000828390">
    <property type="component" value="Unassembled WGS sequence"/>
</dbReference>
<dbReference type="EMBL" id="JAIWYP010000013">
    <property type="protein sequence ID" value="KAH3715697.1"/>
    <property type="molecule type" value="Genomic_DNA"/>
</dbReference>